<proteinExistence type="predicted"/>
<dbReference type="RefSeq" id="WP_069708731.1">
    <property type="nucleotide sequence ID" value="NZ_CP017075.1"/>
</dbReference>
<evidence type="ECO:0000313" key="1">
    <source>
        <dbReference type="EMBL" id="AOR77824.1"/>
    </source>
</evidence>
<dbReference type="Proteomes" id="UP000094626">
    <property type="component" value="Chromosome"/>
</dbReference>
<dbReference type="EMBL" id="CP017075">
    <property type="protein sequence ID" value="AOR77824.1"/>
    <property type="molecule type" value="Genomic_DNA"/>
</dbReference>
<organism evidence="1 2">
    <name type="scientific">Novosphingobium resinovorum</name>
    <dbReference type="NCBI Taxonomy" id="158500"/>
    <lineage>
        <taxon>Bacteria</taxon>
        <taxon>Pseudomonadati</taxon>
        <taxon>Pseudomonadota</taxon>
        <taxon>Alphaproteobacteria</taxon>
        <taxon>Sphingomonadales</taxon>
        <taxon>Sphingomonadaceae</taxon>
        <taxon>Novosphingobium</taxon>
    </lineage>
</organism>
<reference evidence="2" key="1">
    <citation type="journal article" date="2017" name="J. Biotechnol.">
        <title>Complete genome sequence of Novosphingobium resinovorum SA1, a versatile xenobiotic-degrading bacterium capable of utilizing sulfanilic acid.</title>
        <authorList>
            <person name="Hegedus B."/>
            <person name="Kos P.B."/>
            <person name="Balint B."/>
            <person name="Maroti G."/>
            <person name="Gan H.M."/>
            <person name="Perei K."/>
            <person name="Rakhely G."/>
        </authorList>
    </citation>
    <scope>NUCLEOTIDE SEQUENCE [LARGE SCALE GENOMIC DNA]</scope>
    <source>
        <strain evidence="2">SA1</strain>
    </source>
</reference>
<name>A0A1D8A6U0_9SPHN</name>
<accession>A0A1D8A6U0</accession>
<gene>
    <name evidence="1" type="ORF">BES08_14460</name>
</gene>
<protein>
    <submittedName>
        <fullName evidence="1">Uncharacterized protein</fullName>
    </submittedName>
</protein>
<dbReference type="AlphaFoldDB" id="A0A1D8A6U0"/>
<sequence>MILSRHDTFRPIGQILAIDVLPALYRAQKLPLRISCLGVASTGAGDDAGSFDRMIPLGECPSPEEAMRFAALRLSRSDICTGPDSFPHFRPRIMLIRDRDHGLVLAGEIRASVILWQQPVTSHAEARRIVTEASRLRGLAFRTSAPAEARELRYRAAVLETRLVDPFWREAAADLLRLPQAA</sequence>
<keyword evidence="2" id="KW-1185">Reference proteome</keyword>
<dbReference type="KEGG" id="nre:BES08_14460"/>
<evidence type="ECO:0000313" key="2">
    <source>
        <dbReference type="Proteomes" id="UP000094626"/>
    </source>
</evidence>